<accession>A0A1I3SPX3</accession>
<sequence length="470" mass="50382">MSQVINEAAVLSSDRGSLPLLADMQYLEPYTSSALNRKFKGILRAGIYTGFQAKAGTGLSVMITSSSENDGQGAASINVGKNQISIQQVKDVLVPVPASKTSIIALEANFEFGKATNQVNASSTIKAAHIIVIDVSQGISDNQLELCRVNVPMDAKAVTDAMIDTSHRVAQTVGITLSEKTNSDEEGIAANSKAINQLRKELLGNTGKLVNDAKNIADSANINANGRVPSGRTVNGKPLSGDIALTAGDVGAYSKGETYNRGEIDGRVNDVRNVVNNANNNANNRLEKSKNGADIPDKNAFINNLGLVEVRDKARNAVPSGRRVNGKPLAGDISLTAADVGAYSRGEVDARVNDAKNASKSYSISGMRLSNCRFTSLDRSTINEYVNGHLWWRGAKGKVIAPYNDSGRLKGEIFLNIYHHDNNGSRGNNAVVWTQKQFASLQYFINGQWVNIADDEYKITNLDTASNPPR</sequence>
<organism evidence="2 3">
    <name type="scientific">Xenorhabdus mauleonii</name>
    <dbReference type="NCBI Taxonomy" id="351675"/>
    <lineage>
        <taxon>Bacteria</taxon>
        <taxon>Pseudomonadati</taxon>
        <taxon>Pseudomonadota</taxon>
        <taxon>Gammaproteobacteria</taxon>
        <taxon>Enterobacterales</taxon>
        <taxon>Morganellaceae</taxon>
        <taxon>Xenorhabdus</taxon>
    </lineage>
</organism>
<keyword evidence="4" id="KW-1185">Reference proteome</keyword>
<evidence type="ECO:0000313" key="1">
    <source>
        <dbReference type="EMBL" id="PHM39228.1"/>
    </source>
</evidence>
<reference evidence="1 4" key="3">
    <citation type="journal article" date="2017" name="Nat. Microbiol.">
        <title>Natural product diversity associated with the nematode symbionts Photorhabdus and Xenorhabdus.</title>
        <authorList>
            <person name="Tobias N.J."/>
            <person name="Wolff H."/>
            <person name="Djahanschiri B."/>
            <person name="Grundmann F."/>
            <person name="Kronenwerth M."/>
            <person name="Shi Y.M."/>
            <person name="Simonyi S."/>
            <person name="Grun P."/>
            <person name="Shapiro-Ilan D."/>
            <person name="Pidot S.J."/>
            <person name="Stinear T.P."/>
            <person name="Ebersberger I."/>
            <person name="Bode H.B."/>
        </authorList>
    </citation>
    <scope>NUCLEOTIDE SEQUENCE [LARGE SCALE GENOMIC DNA]</scope>
    <source>
        <strain evidence="1 4">DSM 17908</strain>
    </source>
</reference>
<evidence type="ECO:0000313" key="4">
    <source>
        <dbReference type="Proteomes" id="UP000224607"/>
    </source>
</evidence>
<proteinExistence type="predicted"/>
<name>A0A1I3SPX3_9GAMM</name>
<dbReference type="EMBL" id="FORG01000011">
    <property type="protein sequence ID" value="SFJ59487.1"/>
    <property type="molecule type" value="Genomic_DNA"/>
</dbReference>
<gene>
    <name evidence="2" type="ORF">SAMN05421680_111156</name>
    <name evidence="1" type="ORF">Xmau_03135</name>
</gene>
<dbReference type="RefSeq" id="WP_092511425.1">
    <property type="nucleotide sequence ID" value="NZ_CAWNQB010000004.1"/>
</dbReference>
<evidence type="ECO:0000313" key="2">
    <source>
        <dbReference type="EMBL" id="SFJ59487.1"/>
    </source>
</evidence>
<dbReference type="Proteomes" id="UP000198919">
    <property type="component" value="Unassembled WGS sequence"/>
</dbReference>
<reference evidence="2" key="2">
    <citation type="submission" date="2016-10" db="EMBL/GenBank/DDBJ databases">
        <authorList>
            <person name="de Groot N.N."/>
        </authorList>
    </citation>
    <scope>NUCLEOTIDE SEQUENCE [LARGE SCALE GENOMIC DNA]</scope>
    <source>
        <strain evidence="2">DSM 17908</strain>
    </source>
</reference>
<reference evidence="3" key="1">
    <citation type="submission" date="2016-10" db="EMBL/GenBank/DDBJ databases">
        <authorList>
            <person name="Varghese N."/>
            <person name="Submissions S."/>
        </authorList>
    </citation>
    <scope>NUCLEOTIDE SEQUENCE [LARGE SCALE GENOMIC DNA]</scope>
    <source>
        <strain evidence="3">DSM 17908</strain>
    </source>
</reference>
<protein>
    <submittedName>
        <fullName evidence="1">Tail protein</fullName>
    </submittedName>
</protein>
<dbReference type="AlphaFoldDB" id="A0A1I3SPX3"/>
<evidence type="ECO:0000313" key="3">
    <source>
        <dbReference type="Proteomes" id="UP000198919"/>
    </source>
</evidence>
<dbReference type="EMBL" id="NITY01000012">
    <property type="protein sequence ID" value="PHM39228.1"/>
    <property type="molecule type" value="Genomic_DNA"/>
</dbReference>
<dbReference type="OrthoDB" id="9810174at2"/>
<dbReference type="Proteomes" id="UP000224607">
    <property type="component" value="Unassembled WGS sequence"/>
</dbReference>
<dbReference type="STRING" id="351675.SAMN05421680_111156"/>